<dbReference type="AlphaFoldDB" id="A0A059BZU9"/>
<accession>A0A059BZU9</accession>
<name>A0A059BZU9_EUCGR</name>
<dbReference type="Gramene" id="KCW71200">
    <property type="protein sequence ID" value="KCW71200"/>
    <property type="gene ID" value="EUGRSUZ_F04290"/>
</dbReference>
<dbReference type="InParanoid" id="A0A059BZU9"/>
<dbReference type="EMBL" id="KK198758">
    <property type="protein sequence ID" value="KCW71200.1"/>
    <property type="molecule type" value="Genomic_DNA"/>
</dbReference>
<organism evidence="1">
    <name type="scientific">Eucalyptus grandis</name>
    <name type="common">Flooded gum</name>
    <dbReference type="NCBI Taxonomy" id="71139"/>
    <lineage>
        <taxon>Eukaryota</taxon>
        <taxon>Viridiplantae</taxon>
        <taxon>Streptophyta</taxon>
        <taxon>Embryophyta</taxon>
        <taxon>Tracheophyta</taxon>
        <taxon>Spermatophyta</taxon>
        <taxon>Magnoliopsida</taxon>
        <taxon>eudicotyledons</taxon>
        <taxon>Gunneridae</taxon>
        <taxon>Pentapetalae</taxon>
        <taxon>rosids</taxon>
        <taxon>malvids</taxon>
        <taxon>Myrtales</taxon>
        <taxon>Myrtaceae</taxon>
        <taxon>Myrtoideae</taxon>
        <taxon>Eucalypteae</taxon>
        <taxon>Eucalyptus</taxon>
    </lineage>
</organism>
<proteinExistence type="predicted"/>
<protein>
    <submittedName>
        <fullName evidence="1">Uncharacterized protein</fullName>
    </submittedName>
</protein>
<sequence length="73" mass="8111">MANPSTGFFSRSTRSSMLTQTKPAHQTYLVFSSHMNIKDKFKNVDVLTYWDLLNIPESFFSVGATGVLGAHIA</sequence>
<gene>
    <name evidence="1" type="ORF">EUGRSUZ_F04290</name>
</gene>
<evidence type="ECO:0000313" key="1">
    <source>
        <dbReference type="EMBL" id="KCW71200.1"/>
    </source>
</evidence>
<reference evidence="1" key="1">
    <citation type="submission" date="2013-07" db="EMBL/GenBank/DDBJ databases">
        <title>The genome of Eucalyptus grandis.</title>
        <authorList>
            <person name="Schmutz J."/>
            <person name="Hayes R."/>
            <person name="Myburg A."/>
            <person name="Tuskan G."/>
            <person name="Grattapaglia D."/>
            <person name="Rokhsar D.S."/>
        </authorList>
    </citation>
    <scope>NUCLEOTIDE SEQUENCE</scope>
    <source>
        <tissue evidence="1">Leaf extractions</tissue>
    </source>
</reference>